<sequence length="389" mass="44038">MVSVTLVDRISQRIGNHPQNPITFAEYMEMVLYDPQSGYYNHNSPQIGAQGDFFTSPHLGSDFGELLAEQLVEMWEVLGKPEPFTLVEMGAGQGILAADIIGYLQRQYPQVVRVLDYAIAEKSRRLKTEQQQRLQQLGEPFTQIRWCNLDDIANHSITGCFFSNELIDAFPVHLVTRQDNQLQEIYVTTTGKSPNFQLAEVVGELSTPQLADYFRLVGIDLLSDAYPEGYRTEVNLAALEWMETVARKLQRGFVLTIDYGYSADRLYSPTRREGTLQCYYQHRHHNDPYIYIGQQDITAHVDFTALQQKGRSLGLQTIGFTQQALFLMALGLGDRIATVSESPKISQVLRRREALHSLIDPMGLGNFGVLIQGTFSHDVKLRGLTSPQW</sequence>
<dbReference type="Gene3D" id="3.40.50.12710">
    <property type="match status" value="1"/>
</dbReference>
<proteinExistence type="predicted"/>
<evidence type="ECO:0000256" key="2">
    <source>
        <dbReference type="ARBA" id="ARBA00022679"/>
    </source>
</evidence>
<dbReference type="RefSeq" id="WP_006619311.1">
    <property type="nucleotide sequence ID" value="NZ_BIMW01000072.1"/>
</dbReference>
<dbReference type="EMBL" id="BIMW01000072">
    <property type="protein sequence ID" value="GCE93333.1"/>
    <property type="molecule type" value="Genomic_DNA"/>
</dbReference>
<gene>
    <name evidence="3" type="ORF">NIES46_13830</name>
</gene>
<protein>
    <recommendedName>
        <fullName evidence="5">Class I SAM-dependent methyltransferase</fullName>
    </recommendedName>
</protein>
<dbReference type="InterPro" id="IPR003788">
    <property type="entry name" value="NDUFAF7"/>
</dbReference>
<keyword evidence="1" id="KW-0489">Methyltransferase</keyword>
<evidence type="ECO:0000256" key="1">
    <source>
        <dbReference type="ARBA" id="ARBA00022603"/>
    </source>
</evidence>
<dbReference type="InterPro" id="IPR029063">
    <property type="entry name" value="SAM-dependent_MTases_sf"/>
</dbReference>
<evidence type="ECO:0000313" key="4">
    <source>
        <dbReference type="Proteomes" id="UP000326169"/>
    </source>
</evidence>
<evidence type="ECO:0008006" key="5">
    <source>
        <dbReference type="Google" id="ProtNLM"/>
    </source>
</evidence>
<reference evidence="3 4" key="1">
    <citation type="journal article" date="2019" name="J Genomics">
        <title>The Draft Genome of a Hydrogen-producing Cyanobacterium, Arthrospira platensis NIES-46.</title>
        <authorList>
            <person name="Suzuki S."/>
            <person name="Yamaguchi H."/>
            <person name="Kawachi M."/>
        </authorList>
    </citation>
    <scope>NUCLEOTIDE SEQUENCE [LARGE SCALE GENOMIC DNA]</scope>
    <source>
        <strain evidence="3 4">NIES-46</strain>
    </source>
</reference>
<dbReference type="InterPro" id="IPR038375">
    <property type="entry name" value="NDUFAF7_sf"/>
</dbReference>
<name>A0A5M3T121_LIMPL</name>
<comment type="caution">
    <text evidence="3">The sequence shown here is derived from an EMBL/GenBank/DDBJ whole genome shotgun (WGS) entry which is preliminary data.</text>
</comment>
<evidence type="ECO:0000313" key="3">
    <source>
        <dbReference type="EMBL" id="GCE93333.1"/>
    </source>
</evidence>
<dbReference type="PANTHER" id="PTHR12049">
    <property type="entry name" value="PROTEIN ARGININE METHYLTRANSFERASE NDUFAF7, MITOCHONDRIAL"/>
    <property type="match status" value="1"/>
</dbReference>
<keyword evidence="4" id="KW-1185">Reference proteome</keyword>
<dbReference type="PANTHER" id="PTHR12049:SF7">
    <property type="entry name" value="PROTEIN ARGININE METHYLTRANSFERASE NDUFAF7, MITOCHONDRIAL"/>
    <property type="match status" value="1"/>
</dbReference>
<organism evidence="3 4">
    <name type="scientific">Limnospira platensis NIES-46</name>
    <dbReference type="NCBI Taxonomy" id="1236695"/>
    <lineage>
        <taxon>Bacteria</taxon>
        <taxon>Bacillati</taxon>
        <taxon>Cyanobacteriota</taxon>
        <taxon>Cyanophyceae</taxon>
        <taxon>Oscillatoriophycideae</taxon>
        <taxon>Oscillatoriales</taxon>
        <taxon>Sirenicapillariaceae</taxon>
        <taxon>Limnospira</taxon>
    </lineage>
</organism>
<dbReference type="Proteomes" id="UP000326169">
    <property type="component" value="Unassembled WGS sequence"/>
</dbReference>
<keyword evidence="2" id="KW-0808">Transferase</keyword>
<dbReference type="Pfam" id="PF02636">
    <property type="entry name" value="Methyltransf_28"/>
    <property type="match status" value="1"/>
</dbReference>
<dbReference type="GeneID" id="301682268"/>
<dbReference type="SUPFAM" id="SSF53335">
    <property type="entry name" value="S-adenosyl-L-methionine-dependent methyltransferases"/>
    <property type="match status" value="1"/>
</dbReference>
<accession>A0A5M3T121</accession>